<gene>
    <name evidence="3" type="ORF">C7B64_01020</name>
</gene>
<proteinExistence type="inferred from homology"/>
<dbReference type="NCBIfam" id="NF033921">
    <property type="entry name" value="por_somb"/>
    <property type="match status" value="1"/>
</dbReference>
<accession>A0A2T1CA34</accession>
<dbReference type="PANTHER" id="PTHR43308:SF1">
    <property type="entry name" value="OUTER MEMBRANE PROTEIN ALPHA"/>
    <property type="match status" value="1"/>
</dbReference>
<dbReference type="InterPro" id="IPR007049">
    <property type="entry name" value="Carb-sel_porin_OprB"/>
</dbReference>
<dbReference type="Proteomes" id="UP000238762">
    <property type="component" value="Unassembled WGS sequence"/>
</dbReference>
<dbReference type="InterPro" id="IPR051465">
    <property type="entry name" value="Cell_Envelope_Struct_Comp"/>
</dbReference>
<evidence type="ECO:0000313" key="3">
    <source>
        <dbReference type="EMBL" id="PSB05135.1"/>
    </source>
</evidence>
<organism evidence="3 4">
    <name type="scientific">Merismopedia glauca CCAP 1448/3</name>
    <dbReference type="NCBI Taxonomy" id="1296344"/>
    <lineage>
        <taxon>Bacteria</taxon>
        <taxon>Bacillati</taxon>
        <taxon>Cyanobacteriota</taxon>
        <taxon>Cyanophyceae</taxon>
        <taxon>Synechococcales</taxon>
        <taxon>Merismopediaceae</taxon>
        <taxon>Merismopedia</taxon>
    </lineage>
</organism>
<dbReference type="PANTHER" id="PTHR43308">
    <property type="entry name" value="OUTER MEMBRANE PROTEIN ALPHA-RELATED"/>
    <property type="match status" value="1"/>
</dbReference>
<evidence type="ECO:0000256" key="1">
    <source>
        <dbReference type="ARBA" id="ARBA00008769"/>
    </source>
</evidence>
<dbReference type="InterPro" id="IPR047684">
    <property type="entry name" value="Por_som-like"/>
</dbReference>
<dbReference type="AlphaFoldDB" id="A0A2T1CA34"/>
<dbReference type="GO" id="GO:0008643">
    <property type="term" value="P:carbohydrate transport"/>
    <property type="evidence" value="ECO:0007669"/>
    <property type="project" value="InterPro"/>
</dbReference>
<reference evidence="3 4" key="1">
    <citation type="submission" date="2018-02" db="EMBL/GenBank/DDBJ databases">
        <authorList>
            <person name="Cohen D.B."/>
            <person name="Kent A.D."/>
        </authorList>
    </citation>
    <scope>NUCLEOTIDE SEQUENCE [LARGE SCALE GENOMIC DNA]</scope>
    <source>
        <strain evidence="3 4">CCAP 1448/3</strain>
    </source>
</reference>
<keyword evidence="2" id="KW-0732">Signal</keyword>
<sequence length="491" mass="53596">MAIALFLWLSNSFPASASVSKDDLMFQIPSVSEFSDVHPHDWEFTALKSLVKQYECGGDRFYRMLTRSEFAVKFHACWQEMQHLGAGIDGDTLTTIQRLRSDFAAELSALPRQIKQVETRVDSLENQQFSPRVELEGEVIFAPIATSGGKKADGSGESIDKSVFLGNGASFNFKTSFTGKDSLKISLESTQIPELEELTGTRMSNLGFDGDDEGQLVLDEVEYQFPLSERTRVTINSEGGGLGDYVPTVSPWLSGSEDGSISTFGKENPIRRQGSGAGIGISYKFSDAVNLSIGYVAAKPNKPEGGLFSTPNAAIAQLTLNPSKSIALSLTYTNSHNSFRTGTGSELTNNPFNDTSEAIAATGYGAEATVSLTPKFHIGGRIGYLQAIAEDLSDRPQANIFTWSAFLALEDEGKKGNLFGLIFGQPPKVVNNNFGADFQDRDTSLHLEAFYRWQINRNVGITPGIFLITNPEHNRNNDSIFVGSVRTTFTF</sequence>
<dbReference type="OrthoDB" id="474791at2"/>
<reference evidence="3 4" key="2">
    <citation type="submission" date="2018-03" db="EMBL/GenBank/DDBJ databases">
        <title>The ancient ancestry and fast evolution of plastids.</title>
        <authorList>
            <person name="Moore K.R."/>
            <person name="Magnabosco C."/>
            <person name="Momper L."/>
            <person name="Gold D.A."/>
            <person name="Bosak T."/>
            <person name="Fournier G.P."/>
        </authorList>
    </citation>
    <scope>NUCLEOTIDE SEQUENCE [LARGE SCALE GENOMIC DNA]</scope>
    <source>
        <strain evidence="3 4">CCAP 1448/3</strain>
    </source>
</reference>
<dbReference type="GO" id="GO:0015288">
    <property type="term" value="F:porin activity"/>
    <property type="evidence" value="ECO:0007669"/>
    <property type="project" value="InterPro"/>
</dbReference>
<dbReference type="GO" id="GO:0016020">
    <property type="term" value="C:membrane"/>
    <property type="evidence" value="ECO:0007669"/>
    <property type="project" value="InterPro"/>
</dbReference>
<evidence type="ECO:0000313" key="4">
    <source>
        <dbReference type="Proteomes" id="UP000238762"/>
    </source>
</evidence>
<comment type="caution">
    <text evidence="3">The sequence shown here is derived from an EMBL/GenBank/DDBJ whole genome shotgun (WGS) entry which is preliminary data.</text>
</comment>
<dbReference type="Gene3D" id="2.40.160.180">
    <property type="entry name" value="Carbohydrate-selective porin OprB"/>
    <property type="match status" value="1"/>
</dbReference>
<evidence type="ECO:0000256" key="2">
    <source>
        <dbReference type="RuleBase" id="RU363072"/>
    </source>
</evidence>
<dbReference type="SUPFAM" id="SSF56935">
    <property type="entry name" value="Porins"/>
    <property type="match status" value="1"/>
</dbReference>
<feature type="chain" id="PRO_5015376701" evidence="2">
    <location>
        <begin position="18"/>
        <end position="491"/>
    </location>
</feature>
<protein>
    <submittedName>
        <fullName evidence="3">Carbohydrate porin</fullName>
    </submittedName>
</protein>
<dbReference type="EMBL" id="PVWJ01000003">
    <property type="protein sequence ID" value="PSB05135.1"/>
    <property type="molecule type" value="Genomic_DNA"/>
</dbReference>
<name>A0A2T1CA34_9CYAN</name>
<feature type="signal peptide" evidence="2">
    <location>
        <begin position="1"/>
        <end position="17"/>
    </location>
</feature>
<keyword evidence="4" id="KW-1185">Reference proteome</keyword>
<dbReference type="Pfam" id="PF04966">
    <property type="entry name" value="OprB"/>
    <property type="match status" value="1"/>
</dbReference>
<comment type="similarity">
    <text evidence="1 2">Belongs to the OprB family.</text>
</comment>
<dbReference type="InterPro" id="IPR038673">
    <property type="entry name" value="OprB_sf"/>
</dbReference>